<keyword evidence="3" id="KW-1185">Reference proteome</keyword>
<dbReference type="Proteomes" id="UP000005990">
    <property type="component" value="Unassembled WGS sequence"/>
</dbReference>
<dbReference type="AlphaFoldDB" id="E4KQB4"/>
<organism evidence="2 3">
    <name type="scientific">Eremococcus coleocola ACS-139-V-Col8</name>
    <dbReference type="NCBI Taxonomy" id="908337"/>
    <lineage>
        <taxon>Bacteria</taxon>
        <taxon>Bacillati</taxon>
        <taxon>Bacillota</taxon>
        <taxon>Bacilli</taxon>
        <taxon>Lactobacillales</taxon>
        <taxon>Aerococcaceae</taxon>
        <taxon>Eremococcus</taxon>
    </lineage>
</organism>
<evidence type="ECO:0000256" key="1">
    <source>
        <dbReference type="SAM" id="Phobius"/>
    </source>
</evidence>
<comment type="caution">
    <text evidence="2">The sequence shown here is derived from an EMBL/GenBank/DDBJ whole genome shotgun (WGS) entry which is preliminary data.</text>
</comment>
<dbReference type="eggNOG" id="COG0471">
    <property type="taxonomic scope" value="Bacteria"/>
</dbReference>
<feature type="transmembrane region" description="Helical" evidence="1">
    <location>
        <begin position="64"/>
        <end position="84"/>
    </location>
</feature>
<dbReference type="RefSeq" id="WP_006418671.1">
    <property type="nucleotide sequence ID" value="NZ_AENN01000016.1"/>
</dbReference>
<sequence length="114" mass="12334">MSQQDKLSVKIALILALLIYGLSLLYLASFLHLSQVNGATVMVLATFVASVLLWIFVATDWSSLLAILALGLIPQVGVAKAASLSLGSTTFAFLFFTFIVTYALSQMTLLKRFT</sequence>
<gene>
    <name evidence="2" type="ORF">HMPREF9257_1715</name>
</gene>
<dbReference type="STRING" id="908337.HMPREF9257_1715"/>
<feature type="transmembrane region" description="Helical" evidence="1">
    <location>
        <begin position="39"/>
        <end position="57"/>
    </location>
</feature>
<reference evidence="2 3" key="1">
    <citation type="submission" date="2010-10" db="EMBL/GenBank/DDBJ databases">
        <authorList>
            <person name="Durkin A.S."/>
            <person name="Madupu R."/>
            <person name="Torralba M."/>
            <person name="Gillis M."/>
            <person name="Methe B."/>
            <person name="Sutton G."/>
            <person name="Nelson K.E."/>
        </authorList>
    </citation>
    <scope>NUCLEOTIDE SEQUENCE [LARGE SCALE GENOMIC DNA]</scope>
    <source>
        <strain evidence="2 3">ACS-139-V-Col8</strain>
    </source>
</reference>
<keyword evidence="1" id="KW-0472">Membrane</keyword>
<feature type="transmembrane region" description="Helical" evidence="1">
    <location>
        <begin position="90"/>
        <end position="110"/>
    </location>
</feature>
<evidence type="ECO:0000313" key="3">
    <source>
        <dbReference type="Proteomes" id="UP000005990"/>
    </source>
</evidence>
<keyword evidence="1" id="KW-1133">Transmembrane helix</keyword>
<dbReference type="EMBL" id="AENN01000016">
    <property type="protein sequence ID" value="EFR30885.1"/>
    <property type="molecule type" value="Genomic_DNA"/>
</dbReference>
<proteinExistence type="predicted"/>
<feature type="transmembrane region" description="Helical" evidence="1">
    <location>
        <begin position="12"/>
        <end position="33"/>
    </location>
</feature>
<dbReference type="OrthoDB" id="84615at2"/>
<evidence type="ECO:0000313" key="2">
    <source>
        <dbReference type="EMBL" id="EFR30885.1"/>
    </source>
</evidence>
<protein>
    <submittedName>
        <fullName evidence="2">Uncharacterized protein</fullName>
    </submittedName>
</protein>
<name>E4KQB4_9LACT</name>
<accession>E4KQB4</accession>
<keyword evidence="1" id="KW-0812">Transmembrane</keyword>